<organism evidence="2 3">
    <name type="scientific">Streptomyces bluensis</name>
    <dbReference type="NCBI Taxonomy" id="33897"/>
    <lineage>
        <taxon>Bacteria</taxon>
        <taxon>Bacillati</taxon>
        <taxon>Actinomycetota</taxon>
        <taxon>Actinomycetes</taxon>
        <taxon>Kitasatosporales</taxon>
        <taxon>Streptomycetaceae</taxon>
        <taxon>Streptomyces</taxon>
    </lineage>
</organism>
<evidence type="ECO:0000313" key="3">
    <source>
        <dbReference type="Proteomes" id="UP001602058"/>
    </source>
</evidence>
<protein>
    <submittedName>
        <fullName evidence="2">CU044_5270 family protein</fullName>
    </submittedName>
</protein>
<proteinExistence type="predicted"/>
<keyword evidence="3" id="KW-1185">Reference proteome</keyword>
<dbReference type="Proteomes" id="UP001602058">
    <property type="component" value="Unassembled WGS sequence"/>
</dbReference>
<dbReference type="RefSeq" id="WP_387889279.1">
    <property type="nucleotide sequence ID" value="NZ_JBIAWJ010000013.1"/>
</dbReference>
<sequence>MTEREELARLLPALPERDLPAGRHSHHKDRLMQLIDDRTPATASASQSRPTRPWLLRPAVWMPTAALALAGALTVGLITTMDSGYGVEPSGGETAVVLLDRIADVAAKTEATPVRDDQLVYIKSLDAGAEYQEDGSYKPGRLTEREAWWSQEPGPVKQLALFYEGGGYSPLRELLPPGSPGIPAGIDRPTYQWLASLPTDPDELLDELYRLTRKAQGQEKDKEKAQVVFDKIGELLGKVMPPRTAAALYGAAAKLPGVKRVEDAVDPAGRHGVAIRRVDKRSSWATEWIFDRDTLAYLGERTYLTKDSQMGRKGTVLEESAILQRAVVDEYRQRPGSGAK</sequence>
<reference evidence="2 3" key="1">
    <citation type="submission" date="2024-10" db="EMBL/GenBank/DDBJ databases">
        <title>The Natural Products Discovery Center: Release of the First 8490 Sequenced Strains for Exploring Actinobacteria Biosynthetic Diversity.</title>
        <authorList>
            <person name="Kalkreuter E."/>
            <person name="Kautsar S.A."/>
            <person name="Yang D."/>
            <person name="Bader C.D."/>
            <person name="Teijaro C.N."/>
            <person name="Fluegel L."/>
            <person name="Davis C.M."/>
            <person name="Simpson J.R."/>
            <person name="Lauterbach L."/>
            <person name="Steele A.D."/>
            <person name="Gui C."/>
            <person name="Meng S."/>
            <person name="Li G."/>
            <person name="Viehrig K."/>
            <person name="Ye F."/>
            <person name="Su P."/>
            <person name="Kiefer A.F."/>
            <person name="Nichols A."/>
            <person name="Cepeda A.J."/>
            <person name="Yan W."/>
            <person name="Fan B."/>
            <person name="Jiang Y."/>
            <person name="Adhikari A."/>
            <person name="Zheng C.-J."/>
            <person name="Schuster L."/>
            <person name="Cowan T.M."/>
            <person name="Smanski M.J."/>
            <person name="Chevrette M.G."/>
            <person name="De Carvalho L.P.S."/>
            <person name="Shen B."/>
        </authorList>
    </citation>
    <scope>NUCLEOTIDE SEQUENCE [LARGE SCALE GENOMIC DNA]</scope>
    <source>
        <strain evidence="2 3">NPDC001390</strain>
    </source>
</reference>
<dbReference type="NCBIfam" id="NF038083">
    <property type="entry name" value="CU044_5270_fam"/>
    <property type="match status" value="1"/>
</dbReference>
<dbReference type="InterPro" id="IPR047789">
    <property type="entry name" value="CU044_5270-like"/>
</dbReference>
<name>A0ABW6UMA7_9ACTN</name>
<accession>A0ABW6UMA7</accession>
<dbReference type="EMBL" id="JBIAWJ010000013">
    <property type="protein sequence ID" value="MFF4524454.1"/>
    <property type="molecule type" value="Genomic_DNA"/>
</dbReference>
<feature type="region of interest" description="Disordered" evidence="1">
    <location>
        <begin position="1"/>
        <end position="26"/>
    </location>
</feature>
<evidence type="ECO:0000256" key="1">
    <source>
        <dbReference type="SAM" id="MobiDB-lite"/>
    </source>
</evidence>
<gene>
    <name evidence="2" type="ORF">ACFY1D_23980</name>
</gene>
<evidence type="ECO:0000313" key="2">
    <source>
        <dbReference type="EMBL" id="MFF4524454.1"/>
    </source>
</evidence>
<comment type="caution">
    <text evidence="2">The sequence shown here is derived from an EMBL/GenBank/DDBJ whole genome shotgun (WGS) entry which is preliminary data.</text>
</comment>